<evidence type="ECO:0000313" key="2">
    <source>
        <dbReference type="EMBL" id="OOF70586.1"/>
    </source>
</evidence>
<gene>
    <name evidence="2" type="ORF">BKG90_09865</name>
</gene>
<keyword evidence="1" id="KW-0472">Membrane</keyword>
<organism evidence="2 3">
    <name type="scientific">Rodentibacter caecimuris</name>
    <dbReference type="NCBI Taxonomy" id="1796644"/>
    <lineage>
        <taxon>Bacteria</taxon>
        <taxon>Pseudomonadati</taxon>
        <taxon>Pseudomonadota</taxon>
        <taxon>Gammaproteobacteria</taxon>
        <taxon>Pasteurellales</taxon>
        <taxon>Pasteurellaceae</taxon>
        <taxon>Rodentibacter</taxon>
    </lineage>
</organism>
<proteinExistence type="predicted"/>
<feature type="transmembrane region" description="Helical" evidence="1">
    <location>
        <begin position="36"/>
        <end position="53"/>
    </location>
</feature>
<feature type="transmembrane region" description="Helical" evidence="1">
    <location>
        <begin position="12"/>
        <end position="30"/>
    </location>
</feature>
<accession>A0AAJ3MYS6</accession>
<sequence>MKIKSLHILDFFRELFIFSVVLAIFLFGNSAAEETLLWFFCLISFLAFMAAGVNSSNPKTRFTQNKTRFEFCTLLALCLIVVYFEHWVIATLVFVSNFVFIASCINQDKKDN</sequence>
<protein>
    <submittedName>
        <fullName evidence="2">Uncharacterized protein</fullName>
    </submittedName>
</protein>
<dbReference type="Proteomes" id="UP000188998">
    <property type="component" value="Unassembled WGS sequence"/>
</dbReference>
<dbReference type="EMBL" id="MLAB01000053">
    <property type="protein sequence ID" value="OOF70586.1"/>
    <property type="molecule type" value="Genomic_DNA"/>
</dbReference>
<keyword evidence="1" id="KW-1133">Transmembrane helix</keyword>
<keyword evidence="3" id="KW-1185">Reference proteome</keyword>
<dbReference type="RefSeq" id="WP_059365735.1">
    <property type="nucleotide sequence ID" value="NZ_BBXJ01000001.1"/>
</dbReference>
<keyword evidence="1" id="KW-0812">Transmembrane</keyword>
<name>A0AAJ3MYS6_9PAST</name>
<feature type="transmembrane region" description="Helical" evidence="1">
    <location>
        <begin position="74"/>
        <end position="100"/>
    </location>
</feature>
<evidence type="ECO:0000313" key="3">
    <source>
        <dbReference type="Proteomes" id="UP000188998"/>
    </source>
</evidence>
<comment type="caution">
    <text evidence="2">The sequence shown here is derived from an EMBL/GenBank/DDBJ whole genome shotgun (WGS) entry which is preliminary data.</text>
</comment>
<dbReference type="AlphaFoldDB" id="A0AAJ3MYS6"/>
<evidence type="ECO:0000256" key="1">
    <source>
        <dbReference type="SAM" id="Phobius"/>
    </source>
</evidence>
<reference evidence="2 3" key="1">
    <citation type="submission" date="2016-10" db="EMBL/GenBank/DDBJ databases">
        <title>Rodentibacter gen. nov. and new species.</title>
        <authorList>
            <person name="Christensen H."/>
        </authorList>
    </citation>
    <scope>NUCLEOTIDE SEQUENCE [LARGE SCALE GENOMIC DNA]</scope>
    <source>
        <strain evidence="2 3">199137021</strain>
    </source>
</reference>